<dbReference type="InterPro" id="IPR026444">
    <property type="entry name" value="Secre_tail"/>
</dbReference>
<comment type="caution">
    <text evidence="2">The sequence shown here is derived from an EMBL/GenBank/DDBJ whole genome shotgun (WGS) entry which is preliminary data.</text>
</comment>
<sequence>MKRKIHILVALFVTFFVQSQTYVPLLDNINEWQLTNCYSGCVTDIYYTDGDTIVDGKSYKILDGFHFISRKFLLREDVPERKIYLNFIESTHSAETLLYDFSLSEGDSINIRNPISPFPTNGGYFLLDSIRNVVSNGENHKKFFFSPTPSNPFSTGNAIWVEGVGSLSMINAPGGEPNINGAGHLSCYFKNAELYYSNLDSIDGCSPSVLDIQQNLAPIEAALIFENGKPFLVHSENVSRYQIFDLSGKRIVSENNNGSKIIDLQTAKLLNGIYILVVENRNSQKKNFKLFIN</sequence>
<keyword evidence="1" id="KW-0732">Signal</keyword>
<dbReference type="EMBL" id="JAHCTB010000004">
    <property type="protein sequence ID" value="MBT0608729.1"/>
    <property type="molecule type" value="Genomic_DNA"/>
</dbReference>
<evidence type="ECO:0000313" key="2">
    <source>
        <dbReference type="EMBL" id="MBT0608729.1"/>
    </source>
</evidence>
<accession>A0ABS5S8H0</accession>
<dbReference type="NCBIfam" id="TIGR04183">
    <property type="entry name" value="Por_Secre_tail"/>
    <property type="match status" value="1"/>
</dbReference>
<protein>
    <submittedName>
        <fullName evidence="2">T9SS type A sorting domain-containing protein</fullName>
    </submittedName>
</protein>
<evidence type="ECO:0000256" key="1">
    <source>
        <dbReference type="ARBA" id="ARBA00022729"/>
    </source>
</evidence>
<gene>
    <name evidence="2" type="ORF">KIV10_11090</name>
</gene>
<organism evidence="2 3">
    <name type="scientific">Aequorivita echinoideorum</name>
    <dbReference type="NCBI Taxonomy" id="1549647"/>
    <lineage>
        <taxon>Bacteria</taxon>
        <taxon>Pseudomonadati</taxon>
        <taxon>Bacteroidota</taxon>
        <taxon>Flavobacteriia</taxon>
        <taxon>Flavobacteriales</taxon>
        <taxon>Flavobacteriaceae</taxon>
        <taxon>Aequorivita</taxon>
    </lineage>
</organism>
<dbReference type="RefSeq" id="WP_214113649.1">
    <property type="nucleotide sequence ID" value="NZ_JAHCTB010000004.1"/>
</dbReference>
<evidence type="ECO:0000313" key="3">
    <source>
        <dbReference type="Proteomes" id="UP001297092"/>
    </source>
</evidence>
<keyword evidence="3" id="KW-1185">Reference proteome</keyword>
<dbReference type="Proteomes" id="UP001297092">
    <property type="component" value="Unassembled WGS sequence"/>
</dbReference>
<reference evidence="2 3" key="1">
    <citation type="submission" date="2021-05" db="EMBL/GenBank/DDBJ databases">
        <title>Aequorivita echinoideorum JCM 30378 genome.</title>
        <authorList>
            <person name="Zhang H."/>
            <person name="Li C."/>
        </authorList>
    </citation>
    <scope>NUCLEOTIDE SEQUENCE [LARGE SCALE GENOMIC DNA]</scope>
    <source>
        <strain evidence="2 3">JCM30378</strain>
    </source>
</reference>
<name>A0ABS5S8H0_9FLAO</name>
<proteinExistence type="predicted"/>